<reference evidence="2" key="2">
    <citation type="journal article" date="2014" name="ISME J.">
        <title>Microbial stratification in low pH oxic and suboxic macroscopic growths along an acid mine drainage.</title>
        <authorList>
            <person name="Mendez-Garcia C."/>
            <person name="Mesa V."/>
            <person name="Sprenger R.R."/>
            <person name="Richter M."/>
            <person name="Diez M.S."/>
            <person name="Solano J."/>
            <person name="Bargiela R."/>
            <person name="Golyshina O.V."/>
            <person name="Manteca A."/>
            <person name="Ramos J.L."/>
            <person name="Gallego J.R."/>
            <person name="Llorente I."/>
            <person name="Martins Dos Santos V.A."/>
            <person name="Jensen O.N."/>
            <person name="Pelaez A.I."/>
            <person name="Sanchez J."/>
            <person name="Ferrer M."/>
        </authorList>
    </citation>
    <scope>NUCLEOTIDE SEQUENCE</scope>
</reference>
<dbReference type="SMART" id="SM00089">
    <property type="entry name" value="PKD"/>
    <property type="match status" value="1"/>
</dbReference>
<dbReference type="SUPFAM" id="SSF51126">
    <property type="entry name" value="Pectin lyase-like"/>
    <property type="match status" value="1"/>
</dbReference>
<dbReference type="Gene3D" id="2.160.20.10">
    <property type="entry name" value="Single-stranded right-handed beta-helix, Pectin lyase-like"/>
    <property type="match status" value="1"/>
</dbReference>
<dbReference type="Pfam" id="PF18911">
    <property type="entry name" value="PKD_4"/>
    <property type="match status" value="1"/>
</dbReference>
<dbReference type="InterPro" id="IPR012334">
    <property type="entry name" value="Pectin_lyas_fold"/>
</dbReference>
<dbReference type="PROSITE" id="PS50093">
    <property type="entry name" value="PKD"/>
    <property type="match status" value="1"/>
</dbReference>
<dbReference type="SUPFAM" id="SSF49299">
    <property type="entry name" value="PKD domain"/>
    <property type="match status" value="1"/>
</dbReference>
<dbReference type="CDD" id="cd00146">
    <property type="entry name" value="PKD"/>
    <property type="match status" value="1"/>
</dbReference>
<organism evidence="2">
    <name type="scientific">mine drainage metagenome</name>
    <dbReference type="NCBI Taxonomy" id="410659"/>
    <lineage>
        <taxon>unclassified sequences</taxon>
        <taxon>metagenomes</taxon>
        <taxon>ecological metagenomes</taxon>
    </lineage>
</organism>
<dbReference type="InterPro" id="IPR011050">
    <property type="entry name" value="Pectin_lyase_fold/virulence"/>
</dbReference>
<reference evidence="2" key="1">
    <citation type="submission" date="2013-08" db="EMBL/GenBank/DDBJ databases">
        <authorList>
            <person name="Mendez C."/>
            <person name="Richter M."/>
            <person name="Ferrer M."/>
            <person name="Sanchez J."/>
        </authorList>
    </citation>
    <scope>NUCLEOTIDE SEQUENCE</scope>
</reference>
<proteinExistence type="predicted"/>
<dbReference type="SMART" id="SM00710">
    <property type="entry name" value="PbH1"/>
    <property type="match status" value="5"/>
</dbReference>
<dbReference type="InterPro" id="IPR013783">
    <property type="entry name" value="Ig-like_fold"/>
</dbReference>
<protein>
    <submittedName>
        <fullName evidence="2">PKD domain protein</fullName>
    </submittedName>
</protein>
<dbReference type="Gene3D" id="2.60.40.10">
    <property type="entry name" value="Immunoglobulins"/>
    <property type="match status" value="1"/>
</dbReference>
<dbReference type="InterPro" id="IPR035986">
    <property type="entry name" value="PKD_dom_sf"/>
</dbReference>
<dbReference type="AlphaFoldDB" id="T1C8Q0"/>
<evidence type="ECO:0000313" key="2">
    <source>
        <dbReference type="EMBL" id="EQD78532.1"/>
    </source>
</evidence>
<accession>T1C8Q0</accession>
<name>T1C8Q0_9ZZZZ</name>
<sequence>MLAHATGTVLYVSPSGSNGSPCTAAEPCRQINTAVDRAAPGDTVLVANGTYLGFELDGISGTPGVPITITAPGHDAVIETNGSCCNWTSQGEQDQMYFNQVSWLVVDGLRSYQIRSTVPTANLWVSQSNNLTLSNLTFENGTYVNASTGWPSKASLFLDLSTNITIEYDNISGAKGSHGIYFNNDGLPLTYGDVIRNNVLDDNNWTGLQFVYASHSVVEDNVLAGNGAGGAAGISLREVVDSEIVNNLVYDELGAGISIVEDASPAGGTLTAGDLIAYNTVVVGESGRAALIVGAGSTGPGNILEDNILYTEDNASWASLDYLDNSGAADLGGNHNVLQSVEDPNGTYSLAQWQALGQENGSLSATPMQLFVNASRGDYQLSSLSPAISAGVVIPSVTTDIRGAPRPASGPSDIGCYESASSPLRALASAQPWNGTVPLTVAFAGTASGGVPPYQYTWVYGDGAPPSRAPDPLHTYNATGSFPVEMTVEDAQGAETHAFLNVTVKGSVPLSVQATASPSGPGAGEVVSFTGTAVGGAPPYSAWQWNFGD</sequence>
<feature type="domain" description="PKD" evidence="1">
    <location>
        <begin position="424"/>
        <end position="504"/>
    </location>
</feature>
<dbReference type="InterPro" id="IPR000601">
    <property type="entry name" value="PKD_dom"/>
</dbReference>
<dbReference type="InterPro" id="IPR039448">
    <property type="entry name" value="Beta_helix"/>
</dbReference>
<dbReference type="EMBL" id="AUZY01000501">
    <property type="protein sequence ID" value="EQD78532.1"/>
    <property type="molecule type" value="Genomic_DNA"/>
</dbReference>
<comment type="caution">
    <text evidence="2">The sequence shown here is derived from an EMBL/GenBank/DDBJ whole genome shotgun (WGS) entry which is preliminary data.</text>
</comment>
<dbReference type="Pfam" id="PF13229">
    <property type="entry name" value="Beta_helix"/>
    <property type="match status" value="1"/>
</dbReference>
<gene>
    <name evidence="2" type="ORF">B1B_00674</name>
</gene>
<dbReference type="InterPro" id="IPR059226">
    <property type="entry name" value="Choice_anch_Q_dom"/>
</dbReference>
<evidence type="ECO:0000259" key="1">
    <source>
        <dbReference type="PROSITE" id="PS50093"/>
    </source>
</evidence>
<dbReference type="InterPro" id="IPR006626">
    <property type="entry name" value="PbH1"/>
</dbReference>
<dbReference type="NCBIfam" id="NF041518">
    <property type="entry name" value="choice_anch_Q"/>
    <property type="match status" value="1"/>
</dbReference>
<feature type="non-terminal residue" evidence="2">
    <location>
        <position position="549"/>
    </location>
</feature>
<dbReference type="InterPro" id="IPR022409">
    <property type="entry name" value="PKD/Chitinase_dom"/>
</dbReference>